<feature type="compositionally biased region" description="Polar residues" evidence="2">
    <location>
        <begin position="353"/>
        <end position="372"/>
    </location>
</feature>
<evidence type="ECO:0000313" key="5">
    <source>
        <dbReference type="WBParaSite" id="Pan_g1095.t1"/>
    </source>
</evidence>
<evidence type="ECO:0000313" key="4">
    <source>
        <dbReference type="Proteomes" id="UP000492821"/>
    </source>
</evidence>
<organism evidence="4 5">
    <name type="scientific">Panagrellus redivivus</name>
    <name type="common">Microworm</name>
    <dbReference type="NCBI Taxonomy" id="6233"/>
    <lineage>
        <taxon>Eukaryota</taxon>
        <taxon>Metazoa</taxon>
        <taxon>Ecdysozoa</taxon>
        <taxon>Nematoda</taxon>
        <taxon>Chromadorea</taxon>
        <taxon>Rhabditida</taxon>
        <taxon>Tylenchina</taxon>
        <taxon>Panagrolaimomorpha</taxon>
        <taxon>Panagrolaimoidea</taxon>
        <taxon>Panagrolaimidae</taxon>
        <taxon>Panagrellus</taxon>
    </lineage>
</organism>
<keyword evidence="4" id="KW-1185">Reference proteome</keyword>
<feature type="binding site" evidence="1">
    <location>
        <position position="107"/>
    </location>
    <ligand>
        <name>ATP</name>
        <dbReference type="ChEBI" id="CHEBI:30616"/>
    </ligand>
</feature>
<dbReference type="PROSITE" id="PS00107">
    <property type="entry name" value="PROTEIN_KINASE_ATP"/>
    <property type="match status" value="1"/>
</dbReference>
<proteinExistence type="predicted"/>
<accession>A0A7E4ZQ96</accession>
<dbReference type="Gene3D" id="1.10.510.10">
    <property type="entry name" value="Transferase(Phosphotransferase) domain 1"/>
    <property type="match status" value="1"/>
</dbReference>
<feature type="domain" description="Protein kinase" evidence="3">
    <location>
        <begin position="68"/>
        <end position="390"/>
    </location>
</feature>
<evidence type="ECO:0000256" key="1">
    <source>
        <dbReference type="PROSITE-ProRule" id="PRU10141"/>
    </source>
</evidence>
<sequence>MQITKSRRRFNPVGVRRYRIHSTDRPVAGRRLESCPDAVCDMATTDKGDRDRLPQTNDVLKGESGKQYKLQQVLGEGGYGTVFRVCEDGSNRNLALKAEKWSKTVLKIEIGVLRATTSKNCKHFCQFVDSGKQPHEFMFIVMSLLGPDLAKLRNEQIDRRFTLPTAVRIAMQTASAIEELHRIGFISRDVKPGNFAIGNKDEDLHRLVFMFDFGLARKYVDKNNNVLPPRKEPGWRGTTRYGSLQAHQKLDLGRRDDLESWFYAIVELTKGALPWRLVVDRSRVQDAKIRARAEGRADFLQNCPKQYDQILNVLDKLSFEAAPPYEQISKILLDCCAENNIMMNQRYDWEGDPTSSMHTSVTTQSLDKSPSDQVRAANVPGEGRPTRPEL</sequence>
<dbReference type="SUPFAM" id="SSF56112">
    <property type="entry name" value="Protein kinase-like (PK-like)"/>
    <property type="match status" value="1"/>
</dbReference>
<reference evidence="5" key="2">
    <citation type="submission" date="2020-10" db="UniProtKB">
        <authorList>
            <consortium name="WormBaseParasite"/>
        </authorList>
    </citation>
    <scope>IDENTIFICATION</scope>
</reference>
<dbReference type="PROSITE" id="PS50011">
    <property type="entry name" value="PROTEIN_KINASE_DOM"/>
    <property type="match status" value="1"/>
</dbReference>
<evidence type="ECO:0000256" key="2">
    <source>
        <dbReference type="SAM" id="MobiDB-lite"/>
    </source>
</evidence>
<dbReference type="Proteomes" id="UP000492821">
    <property type="component" value="Unassembled WGS sequence"/>
</dbReference>
<feature type="region of interest" description="Disordered" evidence="2">
    <location>
        <begin position="353"/>
        <end position="390"/>
    </location>
</feature>
<dbReference type="AlphaFoldDB" id="A0A7E4ZQ96"/>
<dbReference type="GO" id="GO:0005524">
    <property type="term" value="F:ATP binding"/>
    <property type="evidence" value="ECO:0007669"/>
    <property type="project" value="UniProtKB-UniRule"/>
</dbReference>
<dbReference type="PANTHER" id="PTHR11909">
    <property type="entry name" value="CASEIN KINASE-RELATED"/>
    <property type="match status" value="1"/>
</dbReference>
<dbReference type="WBParaSite" id="Pan_g1095.t1">
    <property type="protein sequence ID" value="Pan_g1095.t1"/>
    <property type="gene ID" value="Pan_g1095"/>
</dbReference>
<dbReference type="Pfam" id="PF00069">
    <property type="entry name" value="Pkinase"/>
    <property type="match status" value="1"/>
</dbReference>
<dbReference type="InterPro" id="IPR000719">
    <property type="entry name" value="Prot_kinase_dom"/>
</dbReference>
<evidence type="ECO:0000259" key="3">
    <source>
        <dbReference type="PROSITE" id="PS50011"/>
    </source>
</evidence>
<keyword evidence="1" id="KW-0547">Nucleotide-binding</keyword>
<reference evidence="4" key="1">
    <citation type="journal article" date="2013" name="Genetics">
        <title>The draft genome and transcriptome of Panagrellus redivivus are shaped by the harsh demands of a free-living lifestyle.</title>
        <authorList>
            <person name="Srinivasan J."/>
            <person name="Dillman A.R."/>
            <person name="Macchietto M.G."/>
            <person name="Heikkinen L."/>
            <person name="Lakso M."/>
            <person name="Fracchia K.M."/>
            <person name="Antoshechkin I."/>
            <person name="Mortazavi A."/>
            <person name="Wong G."/>
            <person name="Sternberg P.W."/>
        </authorList>
    </citation>
    <scope>NUCLEOTIDE SEQUENCE [LARGE SCALE GENOMIC DNA]</scope>
    <source>
        <strain evidence="4">MT8872</strain>
    </source>
</reference>
<dbReference type="GO" id="GO:0004672">
    <property type="term" value="F:protein kinase activity"/>
    <property type="evidence" value="ECO:0007669"/>
    <property type="project" value="InterPro"/>
</dbReference>
<dbReference type="InterPro" id="IPR011009">
    <property type="entry name" value="Kinase-like_dom_sf"/>
</dbReference>
<protein>
    <submittedName>
        <fullName evidence="5">Protein kinase domain-containing protein</fullName>
    </submittedName>
</protein>
<keyword evidence="1" id="KW-0067">ATP-binding</keyword>
<dbReference type="SMART" id="SM00220">
    <property type="entry name" value="S_TKc"/>
    <property type="match status" value="1"/>
</dbReference>
<name>A0A7E4ZQ96_PANRE</name>
<dbReference type="InterPro" id="IPR017441">
    <property type="entry name" value="Protein_kinase_ATP_BS"/>
</dbReference>
<dbReference type="InterPro" id="IPR050235">
    <property type="entry name" value="CK1_Ser-Thr_kinase"/>
</dbReference>